<feature type="compositionally biased region" description="Polar residues" evidence="3">
    <location>
        <begin position="149"/>
        <end position="167"/>
    </location>
</feature>
<evidence type="ECO:0000256" key="1">
    <source>
        <dbReference type="ARBA" id="ARBA00022884"/>
    </source>
</evidence>
<feature type="region of interest" description="Disordered" evidence="3">
    <location>
        <begin position="136"/>
        <end position="167"/>
    </location>
</feature>
<evidence type="ECO:0000313" key="6">
    <source>
        <dbReference type="Proteomes" id="UP001054889"/>
    </source>
</evidence>
<dbReference type="SMART" id="SM00360">
    <property type="entry name" value="RRM"/>
    <property type="match status" value="1"/>
</dbReference>
<proteinExistence type="predicted"/>
<dbReference type="Pfam" id="PF00076">
    <property type="entry name" value="RRM_1"/>
    <property type="match status" value="1"/>
</dbReference>
<dbReference type="InterPro" id="IPR000504">
    <property type="entry name" value="RRM_dom"/>
</dbReference>
<dbReference type="Proteomes" id="UP001054889">
    <property type="component" value="Unassembled WGS sequence"/>
</dbReference>
<reference evidence="5" key="2">
    <citation type="submission" date="2021-12" db="EMBL/GenBank/DDBJ databases">
        <title>Resequencing data analysis of finger millet.</title>
        <authorList>
            <person name="Hatakeyama M."/>
            <person name="Aluri S."/>
            <person name="Balachadran M.T."/>
            <person name="Sivarajan S.R."/>
            <person name="Poveda L."/>
            <person name="Shimizu-Inatsugi R."/>
            <person name="Schlapbach R."/>
            <person name="Sreeman S.M."/>
            <person name="Shimizu K.K."/>
        </authorList>
    </citation>
    <scope>NUCLEOTIDE SEQUENCE</scope>
</reference>
<comment type="caution">
    <text evidence="5">The sequence shown here is derived from an EMBL/GenBank/DDBJ whole genome shotgun (WGS) entry which is preliminary data.</text>
</comment>
<dbReference type="PROSITE" id="PS50102">
    <property type="entry name" value="RRM"/>
    <property type="match status" value="1"/>
</dbReference>
<evidence type="ECO:0000256" key="3">
    <source>
        <dbReference type="SAM" id="MobiDB-lite"/>
    </source>
</evidence>
<accession>A0AAV5F7W2</accession>
<dbReference type="EMBL" id="BQKI01000082">
    <property type="protein sequence ID" value="GJN31071.1"/>
    <property type="molecule type" value="Genomic_DNA"/>
</dbReference>
<dbReference type="GO" id="GO:0003723">
    <property type="term" value="F:RNA binding"/>
    <property type="evidence" value="ECO:0007669"/>
    <property type="project" value="UniProtKB-UniRule"/>
</dbReference>
<name>A0AAV5F7W2_ELECO</name>
<dbReference type="InterPro" id="IPR035979">
    <property type="entry name" value="RBD_domain_sf"/>
</dbReference>
<dbReference type="AlphaFoldDB" id="A0AAV5F7W2"/>
<dbReference type="SUPFAM" id="SSF54928">
    <property type="entry name" value="RNA-binding domain, RBD"/>
    <property type="match status" value="1"/>
</dbReference>
<dbReference type="PANTHER" id="PTHR48029:SF3">
    <property type="entry name" value="RNA-BINDING (RRM_RBD_RNP MOTIFS) FAMILY PROTEIN"/>
    <property type="match status" value="1"/>
</dbReference>
<reference evidence="5" key="1">
    <citation type="journal article" date="2018" name="DNA Res.">
        <title>Multiple hybrid de novo genome assembly of finger millet, an orphan allotetraploid crop.</title>
        <authorList>
            <person name="Hatakeyama M."/>
            <person name="Aluri S."/>
            <person name="Balachadran M.T."/>
            <person name="Sivarajan S.R."/>
            <person name="Patrignani A."/>
            <person name="Gruter S."/>
            <person name="Poveda L."/>
            <person name="Shimizu-Inatsugi R."/>
            <person name="Baeten J."/>
            <person name="Francoijs K.J."/>
            <person name="Nataraja K.N."/>
            <person name="Reddy Y.A.N."/>
            <person name="Phadnis S."/>
            <person name="Ravikumar R.L."/>
            <person name="Schlapbach R."/>
            <person name="Sreeman S.M."/>
            <person name="Shimizu K.K."/>
        </authorList>
    </citation>
    <scope>NUCLEOTIDE SEQUENCE</scope>
</reference>
<protein>
    <recommendedName>
        <fullName evidence="4">RRM domain-containing protein</fullName>
    </recommendedName>
</protein>
<dbReference type="Gene3D" id="3.30.70.330">
    <property type="match status" value="1"/>
</dbReference>
<evidence type="ECO:0000313" key="5">
    <source>
        <dbReference type="EMBL" id="GJN31071.1"/>
    </source>
</evidence>
<keyword evidence="1 2" id="KW-0694">RNA-binding</keyword>
<evidence type="ECO:0000256" key="2">
    <source>
        <dbReference type="PROSITE-ProRule" id="PRU00176"/>
    </source>
</evidence>
<feature type="domain" description="RRM" evidence="4">
    <location>
        <begin position="61"/>
        <end position="139"/>
    </location>
</feature>
<dbReference type="InterPro" id="IPR012677">
    <property type="entry name" value="Nucleotide-bd_a/b_plait_sf"/>
</dbReference>
<dbReference type="FunFam" id="3.30.70.330:FF:000789">
    <property type="entry name" value="RNA binding protein"/>
    <property type="match status" value="1"/>
</dbReference>
<gene>
    <name evidence="5" type="primary">gb19426</name>
    <name evidence="5" type="ORF">PR202_gb19426</name>
</gene>
<organism evidence="5 6">
    <name type="scientific">Eleusine coracana subsp. coracana</name>
    <dbReference type="NCBI Taxonomy" id="191504"/>
    <lineage>
        <taxon>Eukaryota</taxon>
        <taxon>Viridiplantae</taxon>
        <taxon>Streptophyta</taxon>
        <taxon>Embryophyta</taxon>
        <taxon>Tracheophyta</taxon>
        <taxon>Spermatophyta</taxon>
        <taxon>Magnoliopsida</taxon>
        <taxon>Liliopsida</taxon>
        <taxon>Poales</taxon>
        <taxon>Poaceae</taxon>
        <taxon>PACMAD clade</taxon>
        <taxon>Chloridoideae</taxon>
        <taxon>Cynodonteae</taxon>
        <taxon>Eleusininae</taxon>
        <taxon>Eleusine</taxon>
    </lineage>
</organism>
<sequence>MALSSSSALLRRLLRSSTPSSSSVLRATLCSSSGPSPIPPLPSSIFGDDTEVANLPPLTTPKLFVSGLSRLTTDEKLKGAFDPFGKVLEAKVVTDRISGRSKGFGFVRYATIEQAEEARQKMNAKFLDGWVIFVDPAKPRQPNPPPQQDTRSSHTGFTTNKTVGWCG</sequence>
<dbReference type="PANTHER" id="PTHR48029">
    <property type="entry name" value="NUCLEOLAR PROTEIN 8"/>
    <property type="match status" value="1"/>
</dbReference>
<keyword evidence="6" id="KW-1185">Reference proteome</keyword>
<evidence type="ECO:0000259" key="4">
    <source>
        <dbReference type="PROSITE" id="PS50102"/>
    </source>
</evidence>